<gene>
    <name evidence="1" type="ORF">AB5J52_46185</name>
</gene>
<name>A0AB39R2J1_9ACTN</name>
<sequence>MSVDVCEAVESRRAVGAFSEPPVPRRAERGVLPAARGLPARYERTGGRLRVCPPARPDVLADDLACRRDDVRAHLGRLPRDPLHDGRVVLVGRATATDSVLAGGTASGSPSY</sequence>
<dbReference type="RefSeq" id="WP_369227736.1">
    <property type="nucleotide sequence ID" value="NZ_CP163441.1"/>
</dbReference>
<dbReference type="AlphaFoldDB" id="A0AB39R2J1"/>
<dbReference type="EMBL" id="CP163441">
    <property type="protein sequence ID" value="XDQ49074.1"/>
    <property type="molecule type" value="Genomic_DNA"/>
</dbReference>
<evidence type="ECO:0000313" key="1">
    <source>
        <dbReference type="EMBL" id="XDQ49074.1"/>
    </source>
</evidence>
<accession>A0AB39R2J1</accession>
<reference evidence="1" key="1">
    <citation type="submission" date="2024-07" db="EMBL/GenBank/DDBJ databases">
        <authorList>
            <person name="Yu S.T."/>
        </authorList>
    </citation>
    <scope>NUCLEOTIDE SEQUENCE</scope>
    <source>
        <strain evidence="1">R39</strain>
    </source>
</reference>
<protein>
    <submittedName>
        <fullName evidence="1">Uncharacterized protein</fullName>
    </submittedName>
</protein>
<proteinExistence type="predicted"/>
<organism evidence="1">
    <name type="scientific">Streptomyces sp. R39</name>
    <dbReference type="NCBI Taxonomy" id="3238631"/>
    <lineage>
        <taxon>Bacteria</taxon>
        <taxon>Bacillati</taxon>
        <taxon>Actinomycetota</taxon>
        <taxon>Actinomycetes</taxon>
        <taxon>Kitasatosporales</taxon>
        <taxon>Streptomycetaceae</taxon>
        <taxon>Streptomyces</taxon>
    </lineage>
</organism>